<dbReference type="Proteomes" id="UP001223390">
    <property type="component" value="Unassembled WGS sequence"/>
</dbReference>
<name>A0ABT7GX23_9ACTN</name>
<accession>A0ABT7GX23</accession>
<reference evidence="2 3" key="1">
    <citation type="submission" date="2023-05" db="EMBL/GenBank/DDBJ databases">
        <title>Sequencing and Assembly of Streptomyces sp. NP73.</title>
        <authorList>
            <person name="Konwar A.N."/>
            <person name="Saikia K."/>
            <person name="Thakur D."/>
        </authorList>
    </citation>
    <scope>NUCLEOTIDE SEQUENCE [LARGE SCALE GENOMIC DNA]</scope>
    <source>
        <strain evidence="2 3">NP73</strain>
    </source>
</reference>
<keyword evidence="3" id="KW-1185">Reference proteome</keyword>
<protein>
    <submittedName>
        <fullName evidence="2">Uncharacterized protein</fullName>
    </submittedName>
</protein>
<gene>
    <name evidence="2" type="ORF">QEZ40_003072</name>
</gene>
<feature type="compositionally biased region" description="Polar residues" evidence="1">
    <location>
        <begin position="1"/>
        <end position="17"/>
    </location>
</feature>
<dbReference type="RefSeq" id="WP_285343789.1">
    <property type="nucleotide sequence ID" value="NZ_JASITI010000026.1"/>
</dbReference>
<evidence type="ECO:0000313" key="3">
    <source>
        <dbReference type="Proteomes" id="UP001223390"/>
    </source>
</evidence>
<sequence>MSTVNTAPTYGLSSGTPQWALDPYRFPGLQDLDEPEAPEGPADERPEGPRTTPRRP</sequence>
<comment type="caution">
    <text evidence="2">The sequence shown here is derived from an EMBL/GenBank/DDBJ whole genome shotgun (WGS) entry which is preliminary data.</text>
</comment>
<evidence type="ECO:0000313" key="2">
    <source>
        <dbReference type="EMBL" id="MDK9498123.1"/>
    </source>
</evidence>
<feature type="region of interest" description="Disordered" evidence="1">
    <location>
        <begin position="1"/>
        <end position="56"/>
    </location>
</feature>
<dbReference type="EMBL" id="JASITI010000026">
    <property type="protein sequence ID" value="MDK9498123.1"/>
    <property type="molecule type" value="Genomic_DNA"/>
</dbReference>
<evidence type="ECO:0000256" key="1">
    <source>
        <dbReference type="SAM" id="MobiDB-lite"/>
    </source>
</evidence>
<proteinExistence type="predicted"/>
<organism evidence="2 3">
    <name type="scientific">Streptomyces katrae</name>
    <dbReference type="NCBI Taxonomy" id="68223"/>
    <lineage>
        <taxon>Bacteria</taxon>
        <taxon>Bacillati</taxon>
        <taxon>Actinomycetota</taxon>
        <taxon>Actinomycetes</taxon>
        <taxon>Kitasatosporales</taxon>
        <taxon>Streptomycetaceae</taxon>
        <taxon>Streptomyces</taxon>
    </lineage>
</organism>